<feature type="region of interest" description="Disordered" evidence="1">
    <location>
        <begin position="90"/>
        <end position="121"/>
    </location>
</feature>
<proteinExistence type="predicted"/>
<evidence type="ECO:0000313" key="3">
    <source>
        <dbReference type="Proteomes" id="UP000510647"/>
    </source>
</evidence>
<evidence type="ECO:0000313" key="2">
    <source>
        <dbReference type="EMBL" id="QLQ81767.1"/>
    </source>
</evidence>
<sequence length="325" mass="36360">MPYRGDAEPRHNFKSKISSPTKRTLNNKNYLAEDIPPVLDYSGCLGQELTDNLRISPGSKLFDAKDGKPLLQPEICSPYFIQNYRMAYTPGPRVSQQPPRGGQGANRGSQGKNAKAGNAKTKNIRCKEKQDASMVPYLNKTQKQKIIANRYFSPSVDLQKIKRVEGKLRPLIDVAYSSGQNSANYKNYKLFSPVMLGKKGYHVVSKEIENVYREEYCKAQPLCRFGNRDITYKSLQEMTAGLTEYLRDLTTPPAPLGGKTLTTGSSWNESFELSFDGKAIDRSDIFRIVDSFSVALSDDDPDEESNRDDLPSTNVLPAEMTSPAF</sequence>
<dbReference type="OrthoDB" id="3980759at2759"/>
<dbReference type="AlphaFoldDB" id="A0A7H9HY50"/>
<accession>A0A7H9HY50</accession>
<name>A0A7H9HY50_9SACH</name>
<reference evidence="2 3" key="1">
    <citation type="submission" date="2020-06" db="EMBL/GenBank/DDBJ databases">
        <title>The yeast mating-type switching endonuclease HO is a domesticated member of an unorthodox homing genetic element family.</title>
        <authorList>
            <person name="Coughlan A.Y."/>
            <person name="Lombardi L."/>
            <person name="Braun-Galleani S."/>
            <person name="Martos A.R."/>
            <person name="Galeote V."/>
            <person name="Bigey F."/>
            <person name="Dequin S."/>
            <person name="Byrne K.P."/>
            <person name="Wolfe K.H."/>
        </authorList>
    </citation>
    <scope>NUCLEOTIDE SEQUENCE [LARGE SCALE GENOMIC DNA]</scope>
    <source>
        <strain evidence="2 3">CBS2947</strain>
    </source>
</reference>
<protein>
    <submittedName>
        <fullName evidence="2">Uncharacterized protein</fullName>
    </submittedName>
</protein>
<keyword evidence="3" id="KW-1185">Reference proteome</keyword>
<feature type="region of interest" description="Disordered" evidence="1">
    <location>
        <begin position="297"/>
        <end position="325"/>
    </location>
</feature>
<gene>
    <name evidence="2" type="ORF">HG537_0G00200</name>
</gene>
<evidence type="ECO:0000256" key="1">
    <source>
        <dbReference type="SAM" id="MobiDB-lite"/>
    </source>
</evidence>
<dbReference type="Proteomes" id="UP000510647">
    <property type="component" value="Chromosome 7"/>
</dbReference>
<feature type="region of interest" description="Disordered" evidence="1">
    <location>
        <begin position="1"/>
        <end position="21"/>
    </location>
</feature>
<feature type="compositionally biased region" description="Low complexity" evidence="1">
    <location>
        <begin position="111"/>
        <end position="121"/>
    </location>
</feature>
<dbReference type="EMBL" id="CP059273">
    <property type="protein sequence ID" value="QLQ81767.1"/>
    <property type="molecule type" value="Genomic_DNA"/>
</dbReference>
<feature type="compositionally biased region" description="Acidic residues" evidence="1">
    <location>
        <begin position="297"/>
        <end position="306"/>
    </location>
</feature>
<feature type="compositionally biased region" description="Basic and acidic residues" evidence="1">
    <location>
        <begin position="1"/>
        <end position="11"/>
    </location>
</feature>
<organism evidence="2 3">
    <name type="scientific">Torulaspora globosa</name>
    <dbReference type="NCBI Taxonomy" id="48254"/>
    <lineage>
        <taxon>Eukaryota</taxon>
        <taxon>Fungi</taxon>
        <taxon>Dikarya</taxon>
        <taxon>Ascomycota</taxon>
        <taxon>Saccharomycotina</taxon>
        <taxon>Saccharomycetes</taxon>
        <taxon>Saccharomycetales</taxon>
        <taxon>Saccharomycetaceae</taxon>
        <taxon>Torulaspora</taxon>
    </lineage>
</organism>